<evidence type="ECO:0000313" key="6">
    <source>
        <dbReference type="Proteomes" id="UP001500483"/>
    </source>
</evidence>
<reference evidence="6" key="1">
    <citation type="journal article" date="2019" name="Int. J. Syst. Evol. Microbiol.">
        <title>The Global Catalogue of Microorganisms (GCM) 10K type strain sequencing project: providing services to taxonomists for standard genome sequencing and annotation.</title>
        <authorList>
            <consortium name="The Broad Institute Genomics Platform"/>
            <consortium name="The Broad Institute Genome Sequencing Center for Infectious Disease"/>
            <person name="Wu L."/>
            <person name="Ma J."/>
        </authorList>
    </citation>
    <scope>NUCLEOTIDE SEQUENCE [LARGE SCALE GENOMIC DNA]</scope>
    <source>
        <strain evidence="6">JCM 9687</strain>
    </source>
</reference>
<dbReference type="EMBL" id="BAAAYK010000031">
    <property type="protein sequence ID" value="GAA3354234.1"/>
    <property type="molecule type" value="Genomic_DNA"/>
</dbReference>
<feature type="compositionally biased region" description="Basic and acidic residues" evidence="2">
    <location>
        <begin position="206"/>
        <end position="220"/>
    </location>
</feature>
<dbReference type="Proteomes" id="UP001500483">
    <property type="component" value="Unassembled WGS sequence"/>
</dbReference>
<feature type="region of interest" description="Disordered" evidence="2">
    <location>
        <begin position="177"/>
        <end position="284"/>
    </location>
</feature>
<keyword evidence="1" id="KW-1015">Disulfide bond</keyword>
<dbReference type="InterPro" id="IPR009003">
    <property type="entry name" value="Peptidase_S1_PA"/>
</dbReference>
<dbReference type="PANTHER" id="PTHR24276">
    <property type="entry name" value="POLYSERASE-RELATED"/>
    <property type="match status" value="1"/>
</dbReference>
<feature type="compositionally biased region" description="Low complexity" evidence="2">
    <location>
        <begin position="182"/>
        <end position="196"/>
    </location>
</feature>
<evidence type="ECO:0000313" key="5">
    <source>
        <dbReference type="EMBL" id="GAA3354234.1"/>
    </source>
</evidence>
<dbReference type="InterPro" id="IPR050430">
    <property type="entry name" value="Peptidase_S1"/>
</dbReference>
<evidence type="ECO:0000256" key="2">
    <source>
        <dbReference type="SAM" id="MobiDB-lite"/>
    </source>
</evidence>
<gene>
    <name evidence="5" type="ORF">GCM10020366_10250</name>
</gene>
<dbReference type="PROSITE" id="PS00134">
    <property type="entry name" value="TRYPSIN_HIS"/>
    <property type="match status" value="1"/>
</dbReference>
<dbReference type="InterPro" id="IPR018114">
    <property type="entry name" value="TRYPSIN_HIS"/>
</dbReference>
<dbReference type="PROSITE" id="PS50240">
    <property type="entry name" value="TRYPSIN_DOM"/>
    <property type="match status" value="1"/>
</dbReference>
<dbReference type="PANTHER" id="PTHR24276:SF98">
    <property type="entry name" value="FI18310P1-RELATED"/>
    <property type="match status" value="1"/>
</dbReference>
<feature type="signal peptide" evidence="3">
    <location>
        <begin position="1"/>
        <end position="24"/>
    </location>
</feature>
<evidence type="ECO:0000256" key="1">
    <source>
        <dbReference type="ARBA" id="ARBA00023157"/>
    </source>
</evidence>
<feature type="compositionally biased region" description="Basic residues" evidence="2">
    <location>
        <begin position="1"/>
        <end position="14"/>
    </location>
</feature>
<feature type="domain" description="Peptidase S1" evidence="4">
    <location>
        <begin position="32"/>
        <end position="242"/>
    </location>
</feature>
<protein>
    <recommendedName>
        <fullName evidence="4">Peptidase S1 domain-containing protein</fullName>
    </recommendedName>
</protein>
<accession>A0ABP6RIH2</accession>
<evidence type="ECO:0000256" key="3">
    <source>
        <dbReference type="SAM" id="SignalP"/>
    </source>
</evidence>
<dbReference type="InterPro" id="IPR001254">
    <property type="entry name" value="Trypsin_dom"/>
</dbReference>
<dbReference type="InterPro" id="IPR043504">
    <property type="entry name" value="Peptidase_S1_PA_chymotrypsin"/>
</dbReference>
<dbReference type="Gene3D" id="2.40.10.10">
    <property type="entry name" value="Trypsin-like serine proteases"/>
    <property type="match status" value="1"/>
</dbReference>
<feature type="chain" id="PRO_5046418295" description="Peptidase S1 domain-containing protein" evidence="3">
    <location>
        <begin position="25"/>
        <end position="284"/>
    </location>
</feature>
<feature type="region of interest" description="Disordered" evidence="2">
    <location>
        <begin position="1"/>
        <end position="33"/>
    </location>
</feature>
<evidence type="ECO:0000259" key="4">
    <source>
        <dbReference type="PROSITE" id="PS50240"/>
    </source>
</evidence>
<feature type="region of interest" description="Disordered" evidence="2">
    <location>
        <begin position="125"/>
        <end position="154"/>
    </location>
</feature>
<organism evidence="5 6">
    <name type="scientific">Saccharopolyspora gregorii</name>
    <dbReference type="NCBI Taxonomy" id="33914"/>
    <lineage>
        <taxon>Bacteria</taxon>
        <taxon>Bacillati</taxon>
        <taxon>Actinomycetota</taxon>
        <taxon>Actinomycetes</taxon>
        <taxon>Pseudonocardiales</taxon>
        <taxon>Pseudonocardiaceae</taxon>
        <taxon>Saccharopolyspora</taxon>
    </lineage>
</organism>
<keyword evidence="6" id="KW-1185">Reference proteome</keyword>
<comment type="caution">
    <text evidence="5">The sequence shown here is derived from an EMBL/GenBank/DDBJ whole genome shotgun (WGS) entry which is preliminary data.</text>
</comment>
<sequence>MRTRSAHRSARRRAALALATPASAAQDPTPMVVGGTTPPRPIVHGVAAVRGGHICGASLIKADGAVTAAHCVQGSQPGDLSVRVGSLEHASGGEEAGVSDIKVHDSADIAVIKLDTQVSAQPISIAPESAPPAPRPASSAGARPARSRREAPATLQELDTAIVDDADCSGIEGETEICTSNPVATPAPATATRAAADQGHRGLLGADRRHQPRGEQRLELRAGPSIYTDVSALSDWVEENTPPDRHPQTGRPPPGEGGRSTFSSGRRSGPGRGGPPGPGRPRGC</sequence>
<keyword evidence="3" id="KW-0732">Signal</keyword>
<dbReference type="RefSeq" id="WP_344924620.1">
    <property type="nucleotide sequence ID" value="NZ_BAAAYK010000031.1"/>
</dbReference>
<name>A0ABP6RIH2_9PSEU</name>
<proteinExistence type="predicted"/>
<dbReference type="SMART" id="SM00020">
    <property type="entry name" value="Tryp_SPc"/>
    <property type="match status" value="1"/>
</dbReference>
<dbReference type="SUPFAM" id="SSF50494">
    <property type="entry name" value="Trypsin-like serine proteases"/>
    <property type="match status" value="1"/>
</dbReference>
<feature type="compositionally biased region" description="Pro residues" evidence="2">
    <location>
        <begin position="273"/>
        <end position="284"/>
    </location>
</feature>
<dbReference type="Pfam" id="PF00089">
    <property type="entry name" value="Trypsin"/>
    <property type="match status" value="1"/>
</dbReference>
<feature type="compositionally biased region" description="Low complexity" evidence="2">
    <location>
        <begin position="15"/>
        <end position="33"/>
    </location>
</feature>